<evidence type="ECO:0000313" key="1">
    <source>
        <dbReference type="EMBL" id="RMC32973.1"/>
    </source>
</evidence>
<dbReference type="AlphaFoldDB" id="A0A3M0M728"/>
<dbReference type="EMBL" id="QOKZ01000008">
    <property type="protein sequence ID" value="RMC32973.1"/>
    <property type="molecule type" value="Genomic_DNA"/>
</dbReference>
<gene>
    <name evidence="1" type="ORF">C9E81_18255</name>
</gene>
<accession>A0A3M0M728</accession>
<sequence length="146" mass="17093">MIAYKNTEADGFQSFGKIWLDTAIALDNESAILDKRPWLDQIALPISIERAGWQFNPLDERWNLGVNLIRDKNAINRVNQDDPIIIHYHHHQHMSRFKFKNYLRDLLAEYTCFQNIKSIRKAINSITEGTQKDGECWLNKKHDAQA</sequence>
<protein>
    <submittedName>
        <fullName evidence="1">Uncharacterized protein</fullName>
    </submittedName>
</protein>
<keyword evidence="2" id="KW-1185">Reference proteome</keyword>
<comment type="caution">
    <text evidence="1">The sequence shown here is derived from an EMBL/GenBank/DDBJ whole genome shotgun (WGS) entry which is preliminary data.</text>
</comment>
<evidence type="ECO:0000313" key="2">
    <source>
        <dbReference type="Proteomes" id="UP000273516"/>
    </source>
</evidence>
<organism evidence="1 2">
    <name type="scientific">Paracoccus alkanivorans</name>
    <dbReference type="NCBI Taxonomy" id="2116655"/>
    <lineage>
        <taxon>Bacteria</taxon>
        <taxon>Pseudomonadati</taxon>
        <taxon>Pseudomonadota</taxon>
        <taxon>Alphaproteobacteria</taxon>
        <taxon>Rhodobacterales</taxon>
        <taxon>Paracoccaceae</taxon>
        <taxon>Paracoccus</taxon>
    </lineage>
</organism>
<dbReference type="Proteomes" id="UP000273516">
    <property type="component" value="Unassembled WGS sequence"/>
</dbReference>
<name>A0A3M0M728_9RHOB</name>
<proteinExistence type="predicted"/>
<reference evidence="1 2" key="1">
    <citation type="submission" date="2018-07" db="EMBL/GenBank/DDBJ databases">
        <authorList>
            <person name="Zhang Y."/>
            <person name="Wang L."/>
            <person name="Ma S."/>
        </authorList>
    </citation>
    <scope>NUCLEOTIDE SEQUENCE [LARGE SCALE GENOMIC DNA]</scope>
    <source>
        <strain evidence="1 2">4-2</strain>
    </source>
</reference>